<proteinExistence type="predicted"/>
<accession>A0AAN6D918</accession>
<dbReference type="Proteomes" id="UP000738402">
    <property type="component" value="Unassembled WGS sequence"/>
</dbReference>
<dbReference type="AlphaFoldDB" id="A0AAN6D918"/>
<reference evidence="1" key="1">
    <citation type="journal article" date="2021" name="G3 (Bethesda)">
        <title>Genomic diversity, chromosomal rearrangements, and interspecies hybridization in the ogataea polymorpha species complex.</title>
        <authorList>
            <person name="Hanson S.J."/>
            <person name="Cinneide E.O."/>
            <person name="Salzberg L.I."/>
            <person name="Wolfe K.H."/>
            <person name="McGowan J."/>
            <person name="Fitzpatrick D.A."/>
            <person name="Matlin K."/>
        </authorList>
    </citation>
    <scope>NUCLEOTIDE SEQUENCE</scope>
    <source>
        <strain evidence="1">83-405-1</strain>
    </source>
</reference>
<organism evidence="1 2">
    <name type="scientific">Ogataea haglerorum</name>
    <dbReference type="NCBI Taxonomy" id="1937702"/>
    <lineage>
        <taxon>Eukaryota</taxon>
        <taxon>Fungi</taxon>
        <taxon>Dikarya</taxon>
        <taxon>Ascomycota</taxon>
        <taxon>Saccharomycotina</taxon>
        <taxon>Pichiomycetes</taxon>
        <taxon>Pichiales</taxon>
        <taxon>Pichiaceae</taxon>
        <taxon>Ogataea</taxon>
    </lineage>
</organism>
<sequence>MDVSTSCVDVFFVSVMEQKKTFGDGFFGRDLGAVLQHAVEDGVVAVEVVVERQHGSHVAAPVAVVGRRPDGHEAAVEHLLVALHDQLVGAGNQTEAVFEQKPLGLGVAEQVARAARRHRPGRDVFLGVGPQQVAHEPVVRDLLFAVDQPDLVDRLDRRAQPAVHAQHAAVRARAAQNVRPEREVVKHVAAVAPHVSRAVLAHALVVKPVHAGDLTRLVVSPDQVDAVWISHFVAQQQQKRLERVEPAVHKVAEKQVLCVRRLFGDLEQPQQVVQLPVDVAADRHGRVHQLDVGLLDEQLLRQKTQLLDVVLGHDFAFSHVPYDFVEIEHVELIIW</sequence>
<evidence type="ECO:0000313" key="1">
    <source>
        <dbReference type="EMBL" id="KAG7730348.1"/>
    </source>
</evidence>
<name>A0AAN6D918_9ASCO</name>
<dbReference type="EMBL" id="JAHLUH010000001">
    <property type="protein sequence ID" value="KAG7730348.1"/>
    <property type="molecule type" value="Genomic_DNA"/>
</dbReference>
<gene>
    <name evidence="1" type="ORF">KL933_000143</name>
</gene>
<comment type="caution">
    <text evidence="1">The sequence shown here is derived from an EMBL/GenBank/DDBJ whole genome shotgun (WGS) entry which is preliminary data.</text>
</comment>
<protein>
    <submittedName>
        <fullName evidence="1">Uncharacterized protein</fullName>
    </submittedName>
</protein>
<evidence type="ECO:0000313" key="2">
    <source>
        <dbReference type="Proteomes" id="UP000738402"/>
    </source>
</evidence>